<dbReference type="EMBL" id="CP027806">
    <property type="protein sequence ID" value="AXJ00912.1"/>
    <property type="molecule type" value="Genomic_DNA"/>
</dbReference>
<evidence type="ECO:0000256" key="1">
    <source>
        <dbReference type="SAM" id="Phobius"/>
    </source>
</evidence>
<feature type="transmembrane region" description="Helical" evidence="1">
    <location>
        <begin position="89"/>
        <end position="114"/>
    </location>
</feature>
<sequence>MNPPCSIFSFLRANPDRTARISFLLTAGVLLVLMALLASEAASAGERMVMIRYLNFVFCGFFAFIIPHLRFPDKKRYLLQAMNLPPYGLFRYSATALLPLFALFSAMLALLAFFDPAAPFEALPDKAISFFAGWLLMSGIGIVAAIRYSTLGAVSQEWQEGKRGTGFLGTLRQIGQSPSMPPGSFPSIVTTISISGGGMLLVVAGAWLGAVTQNPLAELLPGMLLLGYGLLRITQIRPVFDRFFYHTNAFYAELFLNPKAVQEGREPLKHEALYWVPSRWKPAVWFSLLQLDRRQPLGRIMVVMHLILWTAFYASLSDAAIATLLSFIIIGKTLMSYVLVKRPFSPLLFQYRLLPAADWIAVRFFVNLRWLPLLMVSLWVVSLLSARVDAGFILQWAAIDAGISLAAAVTFTLLHEFRIKSLYA</sequence>
<dbReference type="RefSeq" id="WP_114984159.1">
    <property type="nucleotide sequence ID" value="NZ_CP027806.1"/>
</dbReference>
<dbReference type="KEGG" id="cprv:CYPRO_1661"/>
<keyword evidence="1" id="KW-0472">Membrane</keyword>
<keyword evidence="3" id="KW-1185">Reference proteome</keyword>
<keyword evidence="1" id="KW-0812">Transmembrane</keyword>
<feature type="transmembrane region" description="Helical" evidence="1">
    <location>
        <begin position="360"/>
        <end position="381"/>
    </location>
</feature>
<proteinExistence type="predicted"/>
<feature type="transmembrane region" description="Helical" evidence="1">
    <location>
        <begin position="297"/>
        <end position="314"/>
    </location>
</feature>
<evidence type="ECO:0000313" key="2">
    <source>
        <dbReference type="EMBL" id="AXJ00912.1"/>
    </source>
</evidence>
<feature type="transmembrane region" description="Helical" evidence="1">
    <location>
        <begin position="320"/>
        <end position="340"/>
    </location>
</feature>
<organism evidence="2 3">
    <name type="scientific">Cyclonatronum proteinivorum</name>
    <dbReference type="NCBI Taxonomy" id="1457365"/>
    <lineage>
        <taxon>Bacteria</taxon>
        <taxon>Pseudomonadati</taxon>
        <taxon>Balneolota</taxon>
        <taxon>Balneolia</taxon>
        <taxon>Balneolales</taxon>
        <taxon>Cyclonatronaceae</taxon>
        <taxon>Cyclonatronum</taxon>
    </lineage>
</organism>
<evidence type="ECO:0008006" key="4">
    <source>
        <dbReference type="Google" id="ProtNLM"/>
    </source>
</evidence>
<feature type="transmembrane region" description="Helical" evidence="1">
    <location>
        <begin position="216"/>
        <end position="234"/>
    </location>
</feature>
<protein>
    <recommendedName>
        <fullName evidence="4">ABC-2 type transport system permease protein</fullName>
    </recommendedName>
</protein>
<reference evidence="2 3" key="1">
    <citation type="submission" date="2018-03" db="EMBL/GenBank/DDBJ databases">
        <title>Phenotypic and genomic properties of Cyclonatronum proteinivorum gen. nov., sp. nov., a haloalkaliphilic bacteroidete from soda lakes possessing Na+-translocating rhodopsin.</title>
        <authorList>
            <person name="Toshchakov S.V."/>
            <person name="Korzhenkov A."/>
            <person name="Samarov N.I."/>
            <person name="Kublanov I.V."/>
            <person name="Muntyan M.S."/>
            <person name="Sorokin D.Y."/>
        </authorList>
    </citation>
    <scope>NUCLEOTIDE SEQUENCE [LARGE SCALE GENOMIC DNA]</scope>
    <source>
        <strain evidence="2 3">Omega</strain>
    </source>
</reference>
<dbReference type="AlphaFoldDB" id="A0A345UKB0"/>
<feature type="transmembrane region" description="Helical" evidence="1">
    <location>
        <begin position="21"/>
        <end position="38"/>
    </location>
</feature>
<dbReference type="OrthoDB" id="1492974at2"/>
<feature type="transmembrane region" description="Helical" evidence="1">
    <location>
        <begin position="393"/>
        <end position="414"/>
    </location>
</feature>
<dbReference type="Proteomes" id="UP000254808">
    <property type="component" value="Chromosome"/>
</dbReference>
<gene>
    <name evidence="2" type="ORF">CYPRO_1661</name>
</gene>
<feature type="transmembrane region" description="Helical" evidence="1">
    <location>
        <begin position="50"/>
        <end position="69"/>
    </location>
</feature>
<feature type="transmembrane region" description="Helical" evidence="1">
    <location>
        <begin position="126"/>
        <end position="146"/>
    </location>
</feature>
<name>A0A345UKB0_9BACT</name>
<keyword evidence="1" id="KW-1133">Transmembrane helix</keyword>
<evidence type="ECO:0000313" key="3">
    <source>
        <dbReference type="Proteomes" id="UP000254808"/>
    </source>
</evidence>
<feature type="transmembrane region" description="Helical" evidence="1">
    <location>
        <begin position="188"/>
        <end position="210"/>
    </location>
</feature>
<accession>A0A345UKB0</accession>